<dbReference type="InterPro" id="IPR020058">
    <property type="entry name" value="Glu/Gln-tRNA-synth_Ib_cat-dom"/>
</dbReference>
<dbReference type="Pfam" id="PF00749">
    <property type="entry name" value="tRNA-synt_1c"/>
    <property type="match status" value="1"/>
</dbReference>
<evidence type="ECO:0000313" key="9">
    <source>
        <dbReference type="EMBL" id="RPE14425.1"/>
    </source>
</evidence>
<reference evidence="9 10" key="1">
    <citation type="submission" date="2018-11" db="EMBL/GenBank/DDBJ databases">
        <title>Chitinophaga lutea sp.nov., isolate from arsenic contaminated soil.</title>
        <authorList>
            <person name="Zong Y."/>
        </authorList>
    </citation>
    <scope>NUCLEOTIDE SEQUENCE [LARGE SCALE GENOMIC DNA]</scope>
    <source>
        <strain evidence="9 10">ZY74</strain>
    </source>
</reference>
<dbReference type="AlphaFoldDB" id="A0A3N4Q4D9"/>
<dbReference type="GO" id="GO:0004818">
    <property type="term" value="F:glutamate-tRNA ligase activity"/>
    <property type="evidence" value="ECO:0007669"/>
    <property type="project" value="TreeGrafter"/>
</dbReference>
<evidence type="ECO:0000256" key="2">
    <source>
        <dbReference type="ARBA" id="ARBA00022723"/>
    </source>
</evidence>
<dbReference type="InterPro" id="IPR000924">
    <property type="entry name" value="Glu/Gln-tRNA-synth"/>
</dbReference>
<name>A0A3N4Q4D9_9BACT</name>
<evidence type="ECO:0000313" key="10">
    <source>
        <dbReference type="Proteomes" id="UP000278351"/>
    </source>
</evidence>
<dbReference type="GO" id="GO:0006424">
    <property type="term" value="P:glutamyl-tRNA aminoacylation"/>
    <property type="evidence" value="ECO:0007669"/>
    <property type="project" value="TreeGrafter"/>
</dbReference>
<evidence type="ECO:0000256" key="7">
    <source>
        <dbReference type="RuleBase" id="RU363037"/>
    </source>
</evidence>
<protein>
    <submittedName>
        <fullName evidence="9">tRNA glutamyl-Q synthetase</fullName>
    </submittedName>
</protein>
<dbReference type="PANTHER" id="PTHR43311:SF1">
    <property type="entry name" value="GLUTAMYL-Q TRNA(ASP) SYNTHETASE"/>
    <property type="match status" value="1"/>
</dbReference>
<keyword evidence="5 7" id="KW-0067">ATP-binding</keyword>
<dbReference type="PROSITE" id="PS00178">
    <property type="entry name" value="AA_TRNA_LIGASE_I"/>
    <property type="match status" value="1"/>
</dbReference>
<dbReference type="EMBL" id="RPDH01000001">
    <property type="protein sequence ID" value="RPE14425.1"/>
    <property type="molecule type" value="Genomic_DNA"/>
</dbReference>
<keyword evidence="2" id="KW-0479">Metal-binding</keyword>
<evidence type="ECO:0000256" key="6">
    <source>
        <dbReference type="ARBA" id="ARBA00023146"/>
    </source>
</evidence>
<comment type="similarity">
    <text evidence="7">Belongs to the class-I aminoacyl-tRNA synthetase family.</text>
</comment>
<dbReference type="GO" id="GO:0005524">
    <property type="term" value="F:ATP binding"/>
    <property type="evidence" value="ECO:0007669"/>
    <property type="project" value="UniProtKB-KW"/>
</dbReference>
<dbReference type="InterPro" id="IPR014729">
    <property type="entry name" value="Rossmann-like_a/b/a_fold"/>
</dbReference>
<organism evidence="9 10">
    <name type="scientific">Chitinophaga lutea</name>
    <dbReference type="NCBI Taxonomy" id="2488634"/>
    <lineage>
        <taxon>Bacteria</taxon>
        <taxon>Pseudomonadati</taxon>
        <taxon>Bacteroidota</taxon>
        <taxon>Chitinophagia</taxon>
        <taxon>Chitinophagales</taxon>
        <taxon>Chitinophagaceae</taxon>
        <taxon>Chitinophaga</taxon>
    </lineage>
</organism>
<keyword evidence="4" id="KW-0862">Zinc</keyword>
<dbReference type="PRINTS" id="PR00987">
    <property type="entry name" value="TRNASYNTHGLU"/>
</dbReference>
<evidence type="ECO:0000256" key="4">
    <source>
        <dbReference type="ARBA" id="ARBA00022833"/>
    </source>
</evidence>
<keyword evidence="7" id="KW-0648">Protein biosynthesis</keyword>
<keyword evidence="10" id="KW-1185">Reference proteome</keyword>
<evidence type="ECO:0000256" key="3">
    <source>
        <dbReference type="ARBA" id="ARBA00022741"/>
    </source>
</evidence>
<feature type="domain" description="Glutamyl/glutaminyl-tRNA synthetase class Ib catalytic" evidence="8">
    <location>
        <begin position="6"/>
        <end position="270"/>
    </location>
</feature>
<dbReference type="OrthoDB" id="9807503at2"/>
<dbReference type="PANTHER" id="PTHR43311">
    <property type="entry name" value="GLUTAMATE--TRNA LIGASE"/>
    <property type="match status" value="1"/>
</dbReference>
<evidence type="ECO:0000256" key="1">
    <source>
        <dbReference type="ARBA" id="ARBA00022598"/>
    </source>
</evidence>
<dbReference type="Gene3D" id="3.40.50.620">
    <property type="entry name" value="HUPs"/>
    <property type="match status" value="1"/>
</dbReference>
<dbReference type="InterPro" id="IPR001412">
    <property type="entry name" value="aa-tRNA-synth_I_CS"/>
</dbReference>
<proteinExistence type="inferred from homology"/>
<dbReference type="GO" id="GO:0005829">
    <property type="term" value="C:cytosol"/>
    <property type="evidence" value="ECO:0007669"/>
    <property type="project" value="TreeGrafter"/>
</dbReference>
<keyword evidence="6 7" id="KW-0030">Aminoacyl-tRNA synthetase</keyword>
<dbReference type="Proteomes" id="UP000278351">
    <property type="component" value="Unassembled WGS sequence"/>
</dbReference>
<dbReference type="SUPFAM" id="SSF52374">
    <property type="entry name" value="Nucleotidylyl transferase"/>
    <property type="match status" value="1"/>
</dbReference>
<evidence type="ECO:0000259" key="8">
    <source>
        <dbReference type="Pfam" id="PF00749"/>
    </source>
</evidence>
<dbReference type="InterPro" id="IPR049940">
    <property type="entry name" value="GluQ/Sye"/>
</dbReference>
<sequence length="290" mass="32164">MQTFSKTRIAPTPSGFLHLGNVFSFALTAGLAARMNAAVLLRIDDLDQERANEVFVQDIFDTLHFLNIPFSEGPQDYPAYKNTWSQLHRLPLYQQALEELKPHVFACDCSRTQIARAGKDGVYPGTCRDKNIPLDTPGVAWRLRTAHDATLRVRTLEGPVIETALPAQMKDFVVRKKDGFPAYQLASVVDDEHFGVDGIIRGEDLWPSTLAQIYLSTLLPGCRFGEKVFHHHPLLLETGDLKMSKSAGSTSVQFLRKSGKAPHEIFSAIGAMMGIAAPVRDYLELTDAVL</sequence>
<comment type="caution">
    <text evidence="9">The sequence shown here is derived from an EMBL/GenBank/DDBJ whole genome shotgun (WGS) entry which is preliminary data.</text>
</comment>
<evidence type="ECO:0000256" key="5">
    <source>
        <dbReference type="ARBA" id="ARBA00022840"/>
    </source>
</evidence>
<keyword evidence="1 7" id="KW-0436">Ligase</keyword>
<gene>
    <name evidence="9" type="ORF">EGT74_12020</name>
</gene>
<keyword evidence="3 7" id="KW-0547">Nucleotide-binding</keyword>
<accession>A0A3N4Q4D9</accession>